<organism evidence="11">
    <name type="scientific">Oppiella nova</name>
    <dbReference type="NCBI Taxonomy" id="334625"/>
    <lineage>
        <taxon>Eukaryota</taxon>
        <taxon>Metazoa</taxon>
        <taxon>Ecdysozoa</taxon>
        <taxon>Arthropoda</taxon>
        <taxon>Chelicerata</taxon>
        <taxon>Arachnida</taxon>
        <taxon>Acari</taxon>
        <taxon>Acariformes</taxon>
        <taxon>Sarcoptiformes</taxon>
        <taxon>Oribatida</taxon>
        <taxon>Brachypylina</taxon>
        <taxon>Oppioidea</taxon>
        <taxon>Oppiidae</taxon>
        <taxon>Oppiella</taxon>
    </lineage>
</organism>
<keyword evidence="3" id="KW-0862">Zinc</keyword>
<feature type="compositionally biased region" description="Low complexity" evidence="8">
    <location>
        <begin position="566"/>
        <end position="581"/>
    </location>
</feature>
<evidence type="ECO:0000256" key="7">
    <source>
        <dbReference type="ARBA" id="ARBA00023170"/>
    </source>
</evidence>
<dbReference type="GO" id="GO:0004879">
    <property type="term" value="F:nuclear receptor activity"/>
    <property type="evidence" value="ECO:0007669"/>
    <property type="project" value="TreeGrafter"/>
</dbReference>
<gene>
    <name evidence="11" type="ORF">ONB1V03_LOCUS5626</name>
</gene>
<dbReference type="SUPFAM" id="SSF57716">
    <property type="entry name" value="Glucocorticoid receptor-like (DNA-binding domain)"/>
    <property type="match status" value="1"/>
</dbReference>
<keyword evidence="12" id="KW-1185">Reference proteome</keyword>
<dbReference type="Proteomes" id="UP000728032">
    <property type="component" value="Unassembled WGS sequence"/>
</dbReference>
<keyword evidence="5" id="KW-0238">DNA-binding</keyword>
<evidence type="ECO:0000256" key="2">
    <source>
        <dbReference type="ARBA" id="ARBA00022771"/>
    </source>
</evidence>
<keyword evidence="2" id="KW-0863">Zinc-finger</keyword>
<dbReference type="PROSITE" id="PS51843">
    <property type="entry name" value="NR_LBD"/>
    <property type="match status" value="1"/>
</dbReference>
<dbReference type="PANTHER" id="PTHR24082:SF283">
    <property type="entry name" value="NUCLEAR HORMONE RECEPTOR HR96"/>
    <property type="match status" value="1"/>
</dbReference>
<keyword evidence="6" id="KW-0804">Transcription</keyword>
<name>A0A7R9QHX5_9ACAR</name>
<evidence type="ECO:0000256" key="4">
    <source>
        <dbReference type="ARBA" id="ARBA00023015"/>
    </source>
</evidence>
<evidence type="ECO:0000313" key="12">
    <source>
        <dbReference type="Proteomes" id="UP000728032"/>
    </source>
</evidence>
<dbReference type="PANTHER" id="PTHR24082">
    <property type="entry name" value="NUCLEAR HORMONE RECEPTOR"/>
    <property type="match status" value="1"/>
</dbReference>
<evidence type="ECO:0000256" key="6">
    <source>
        <dbReference type="ARBA" id="ARBA00023163"/>
    </source>
</evidence>
<accession>A0A7R9QHX5</accession>
<dbReference type="EMBL" id="OC917131">
    <property type="protein sequence ID" value="CAD7646251.1"/>
    <property type="molecule type" value="Genomic_DNA"/>
</dbReference>
<keyword evidence="4" id="KW-0805">Transcription regulation</keyword>
<dbReference type="GO" id="GO:0000122">
    <property type="term" value="P:negative regulation of transcription by RNA polymerase II"/>
    <property type="evidence" value="ECO:0007669"/>
    <property type="project" value="TreeGrafter"/>
</dbReference>
<evidence type="ECO:0000259" key="9">
    <source>
        <dbReference type="PROSITE" id="PS51030"/>
    </source>
</evidence>
<sequence length="824" mass="95594">YQLCLHNDSEIFFIENTNNNTNNDILCEILDDINFSADALNQQIMEIESTVSKDFIDNIVDNSFDDTMNDQQIGVYNNCDEINSQTGYNVSNETIEKAVEFAVSVIPIARPLSECKTGFNETEMYLLNDLMKYTQFLGAPMSTNIKFLDTMYDIHQSFATKYDTAIRVQTKAVKRLSAFRTICCDDQISLLKYGCFDIIFLKSIMYFDYTNNTLKVPMEWINNREGRAMDKNKILNNLVSDNSNECTDSVSTKKSKLNEILVNNNSDKDFVDEILDRNSFSPEILNQQIMEIENNITNDIMTDNDMNNEATKNAFNYFSYDTPDTCLSDSDNSDKNSVITTETNAVRDAIIQKTVEFELAVIPIARPMAENKTNFNETETHILIELMTSTKAMGLPLTKNTLEVSTIHDYYRTFVVKFEKGIRNVTKAVKGLTPFKNICESDQISLLKYGCIEVLIMRSILYFNYPEECFSIPMFECYFDSKCDMSSVTRKFCKKCRLDKCFAIGMKRENIYDEQQKQVRKMKIEVNRKLREKYKDKNIINTLLYLSKTSDSTPNNILMRIGSPHTDSQSSTSDIPSISDTNRSDISDMNQLLCGELLNDSQDLVDLPENMDIINKFREKAIEYDTSLDVLIDRHISDNELNELEVNILRDLYTATYVMRHPQPKVFKEITNIDDLTKTMNLKFEKEIRNLIQMCKKLNTFREVCENDKIALLKYRCFEAILLRTEWDSDPIILEALMAITLFNPNCPNLTHREVIKYQQQLYMRLLQRYLKHRYQWECETKFTKLMNTVTFANIMGQKQRLNTSERGLKECGLLIAEILDLKP</sequence>
<dbReference type="InterPro" id="IPR035500">
    <property type="entry name" value="NHR-like_dom_sf"/>
</dbReference>
<dbReference type="GO" id="GO:0000978">
    <property type="term" value="F:RNA polymerase II cis-regulatory region sequence-specific DNA binding"/>
    <property type="evidence" value="ECO:0007669"/>
    <property type="project" value="TreeGrafter"/>
</dbReference>
<dbReference type="EMBL" id="CAJPVJ010002306">
    <property type="protein sequence ID" value="CAG2166098.1"/>
    <property type="molecule type" value="Genomic_DNA"/>
</dbReference>
<keyword evidence="7" id="KW-0675">Receptor</keyword>
<dbReference type="GO" id="GO:0030154">
    <property type="term" value="P:cell differentiation"/>
    <property type="evidence" value="ECO:0007669"/>
    <property type="project" value="TreeGrafter"/>
</dbReference>
<evidence type="ECO:0000256" key="5">
    <source>
        <dbReference type="ARBA" id="ARBA00023125"/>
    </source>
</evidence>
<keyword evidence="1" id="KW-0479">Metal-binding</keyword>
<protein>
    <submittedName>
        <fullName evidence="11">Uncharacterized protein</fullName>
    </submittedName>
</protein>
<dbReference type="AlphaFoldDB" id="A0A7R9QHX5"/>
<dbReference type="SMART" id="SM00399">
    <property type="entry name" value="ZnF_C4"/>
    <property type="match status" value="1"/>
</dbReference>
<dbReference type="GO" id="GO:0045944">
    <property type="term" value="P:positive regulation of transcription by RNA polymerase II"/>
    <property type="evidence" value="ECO:0007669"/>
    <property type="project" value="TreeGrafter"/>
</dbReference>
<proteinExistence type="predicted"/>
<dbReference type="InterPro" id="IPR001628">
    <property type="entry name" value="Znf_hrmn_rcpt"/>
</dbReference>
<reference evidence="11" key="1">
    <citation type="submission" date="2020-11" db="EMBL/GenBank/DDBJ databases">
        <authorList>
            <person name="Tran Van P."/>
        </authorList>
    </citation>
    <scope>NUCLEOTIDE SEQUENCE</scope>
</reference>
<dbReference type="InterPro" id="IPR000536">
    <property type="entry name" value="Nucl_hrmn_rcpt_lig-bd"/>
</dbReference>
<feature type="non-terminal residue" evidence="11">
    <location>
        <position position="1"/>
    </location>
</feature>
<feature type="domain" description="NR LBD" evidence="10">
    <location>
        <begin position="641"/>
        <end position="824"/>
    </location>
</feature>
<feature type="region of interest" description="Disordered" evidence="8">
    <location>
        <begin position="562"/>
        <end position="581"/>
    </location>
</feature>
<evidence type="ECO:0000313" key="11">
    <source>
        <dbReference type="EMBL" id="CAD7646251.1"/>
    </source>
</evidence>
<dbReference type="GO" id="GO:0008270">
    <property type="term" value="F:zinc ion binding"/>
    <property type="evidence" value="ECO:0007669"/>
    <property type="project" value="UniProtKB-KW"/>
</dbReference>
<dbReference type="OrthoDB" id="6533299at2759"/>
<dbReference type="Pfam" id="PF00105">
    <property type="entry name" value="zf-C4"/>
    <property type="match status" value="1"/>
</dbReference>
<evidence type="ECO:0000256" key="1">
    <source>
        <dbReference type="ARBA" id="ARBA00022723"/>
    </source>
</evidence>
<dbReference type="InterPro" id="IPR050234">
    <property type="entry name" value="Nuclear_hormone_rcpt_NR1"/>
</dbReference>
<dbReference type="PROSITE" id="PS51030">
    <property type="entry name" value="NUCLEAR_REC_DBD_2"/>
    <property type="match status" value="1"/>
</dbReference>
<dbReference type="Gene3D" id="1.10.565.10">
    <property type="entry name" value="Retinoid X Receptor"/>
    <property type="match status" value="4"/>
</dbReference>
<evidence type="ECO:0000256" key="3">
    <source>
        <dbReference type="ARBA" id="ARBA00022833"/>
    </source>
</evidence>
<evidence type="ECO:0000259" key="10">
    <source>
        <dbReference type="PROSITE" id="PS51843"/>
    </source>
</evidence>
<feature type="domain" description="Nuclear receptor" evidence="9">
    <location>
        <begin position="433"/>
        <end position="513"/>
    </location>
</feature>
<dbReference type="SUPFAM" id="SSF48508">
    <property type="entry name" value="Nuclear receptor ligand-binding domain"/>
    <property type="match status" value="3"/>
</dbReference>
<evidence type="ECO:0000256" key="8">
    <source>
        <dbReference type="SAM" id="MobiDB-lite"/>
    </source>
</evidence>